<accession>A0AAE1D1J1</accession>
<reference evidence="1" key="1">
    <citation type="journal article" date="2023" name="G3 (Bethesda)">
        <title>A reference genome for the long-term kleptoplast-retaining sea slug Elysia crispata morphotype clarki.</title>
        <authorList>
            <person name="Eastman K.E."/>
            <person name="Pendleton A.L."/>
            <person name="Shaikh M.A."/>
            <person name="Suttiyut T."/>
            <person name="Ogas R."/>
            <person name="Tomko P."/>
            <person name="Gavelis G."/>
            <person name="Widhalm J.R."/>
            <person name="Wisecaver J.H."/>
        </authorList>
    </citation>
    <scope>NUCLEOTIDE SEQUENCE</scope>
    <source>
        <strain evidence="1">ECLA1</strain>
    </source>
</reference>
<evidence type="ECO:0000313" key="2">
    <source>
        <dbReference type="Proteomes" id="UP001283361"/>
    </source>
</evidence>
<name>A0AAE1D1J1_9GAST</name>
<dbReference type="EMBL" id="JAWDGP010005815">
    <property type="protein sequence ID" value="KAK3751519.1"/>
    <property type="molecule type" value="Genomic_DNA"/>
</dbReference>
<dbReference type="Proteomes" id="UP001283361">
    <property type="component" value="Unassembled WGS sequence"/>
</dbReference>
<comment type="caution">
    <text evidence="1">The sequence shown here is derived from an EMBL/GenBank/DDBJ whole genome shotgun (WGS) entry which is preliminary data.</text>
</comment>
<dbReference type="AlphaFoldDB" id="A0AAE1D1J1"/>
<protein>
    <submittedName>
        <fullName evidence="1">Uncharacterized protein</fullName>
    </submittedName>
</protein>
<proteinExistence type="predicted"/>
<evidence type="ECO:0000313" key="1">
    <source>
        <dbReference type="EMBL" id="KAK3751519.1"/>
    </source>
</evidence>
<keyword evidence="2" id="KW-1185">Reference proteome</keyword>
<sequence length="140" mass="15508">MQPEERRTTVRPSDISSIVSLVTGDRLALLFYNDLQSDLFRPAVLGLLKKETWLDPQFLDILAKCSALDSKIPRNSLRFSKTSALKPGAHVIKACNLPETPRVLAHLSLTNQRPEKESEVSVICLGTGNYSQTKGCNKAQ</sequence>
<organism evidence="1 2">
    <name type="scientific">Elysia crispata</name>
    <name type="common">lettuce slug</name>
    <dbReference type="NCBI Taxonomy" id="231223"/>
    <lineage>
        <taxon>Eukaryota</taxon>
        <taxon>Metazoa</taxon>
        <taxon>Spiralia</taxon>
        <taxon>Lophotrochozoa</taxon>
        <taxon>Mollusca</taxon>
        <taxon>Gastropoda</taxon>
        <taxon>Heterobranchia</taxon>
        <taxon>Euthyneura</taxon>
        <taxon>Panpulmonata</taxon>
        <taxon>Sacoglossa</taxon>
        <taxon>Placobranchoidea</taxon>
        <taxon>Plakobranchidae</taxon>
        <taxon>Elysia</taxon>
    </lineage>
</organism>
<gene>
    <name evidence="1" type="ORF">RRG08_065290</name>
</gene>